<dbReference type="InterPro" id="IPR003591">
    <property type="entry name" value="Leu-rich_rpt_typical-subtyp"/>
</dbReference>
<keyword evidence="10 14" id="KW-0472">Membrane</keyword>
<evidence type="ECO:0000256" key="2">
    <source>
        <dbReference type="ARBA" id="ARBA00009634"/>
    </source>
</evidence>
<gene>
    <name evidence="17" type="primary">TLR2</name>
    <name evidence="17" type="ORF">NPIL_17461</name>
</gene>
<feature type="transmembrane region" description="Helical" evidence="14">
    <location>
        <begin position="780"/>
        <end position="808"/>
    </location>
</feature>
<keyword evidence="9 14" id="KW-1133">Transmembrane helix</keyword>
<evidence type="ECO:0000256" key="10">
    <source>
        <dbReference type="ARBA" id="ARBA00023136"/>
    </source>
</evidence>
<feature type="region of interest" description="Disordered" evidence="13">
    <location>
        <begin position="28"/>
        <end position="59"/>
    </location>
</feature>
<comment type="caution">
    <text evidence="17">The sequence shown here is derived from an EMBL/GenBank/DDBJ whole genome shotgun (WGS) entry which is preliminary data.</text>
</comment>
<dbReference type="Gene3D" id="3.40.50.10140">
    <property type="entry name" value="Toll/interleukin-1 receptor homology (TIR) domain"/>
    <property type="match status" value="1"/>
</dbReference>
<evidence type="ECO:0000259" key="16">
    <source>
        <dbReference type="PROSITE" id="PS50104"/>
    </source>
</evidence>
<comment type="subcellular location">
    <subcellularLocation>
        <location evidence="1">Membrane</location>
        <topology evidence="1">Single-pass type I membrane protein</topology>
    </subcellularLocation>
</comment>
<evidence type="ECO:0000256" key="12">
    <source>
        <dbReference type="ARBA" id="ARBA00023180"/>
    </source>
</evidence>
<evidence type="ECO:0000256" key="4">
    <source>
        <dbReference type="ARBA" id="ARBA00022614"/>
    </source>
</evidence>
<feature type="chain" id="PRO_5036473352" evidence="15">
    <location>
        <begin position="20"/>
        <end position="991"/>
    </location>
</feature>
<keyword evidence="3" id="KW-0399">Innate immunity</keyword>
<dbReference type="Proteomes" id="UP000887013">
    <property type="component" value="Unassembled WGS sequence"/>
</dbReference>
<evidence type="ECO:0000256" key="7">
    <source>
        <dbReference type="ARBA" id="ARBA00022737"/>
    </source>
</evidence>
<protein>
    <submittedName>
        <fullName evidence="17">Toll-like receptor 2</fullName>
    </submittedName>
</protein>
<evidence type="ECO:0000313" key="17">
    <source>
        <dbReference type="EMBL" id="GFT80227.1"/>
    </source>
</evidence>
<accession>A0A8X6PQG7</accession>
<feature type="compositionally biased region" description="Polar residues" evidence="13">
    <location>
        <begin position="28"/>
        <end position="41"/>
    </location>
</feature>
<keyword evidence="18" id="KW-1185">Reference proteome</keyword>
<dbReference type="OrthoDB" id="6491643at2759"/>
<dbReference type="InterPro" id="IPR032675">
    <property type="entry name" value="LRR_dom_sf"/>
</dbReference>
<dbReference type="InterPro" id="IPR001611">
    <property type="entry name" value="Leu-rich_rpt"/>
</dbReference>
<evidence type="ECO:0000256" key="9">
    <source>
        <dbReference type="ARBA" id="ARBA00022989"/>
    </source>
</evidence>
<dbReference type="PROSITE" id="PS50104">
    <property type="entry name" value="TIR"/>
    <property type="match status" value="1"/>
</dbReference>
<evidence type="ECO:0000256" key="1">
    <source>
        <dbReference type="ARBA" id="ARBA00004479"/>
    </source>
</evidence>
<dbReference type="PANTHER" id="PTHR24365">
    <property type="entry name" value="TOLL-LIKE RECEPTOR"/>
    <property type="match status" value="1"/>
</dbReference>
<dbReference type="SUPFAM" id="SSF52200">
    <property type="entry name" value="Toll/Interleukin receptor TIR domain"/>
    <property type="match status" value="1"/>
</dbReference>
<feature type="compositionally biased region" description="Polar residues" evidence="13">
    <location>
        <begin position="49"/>
        <end position="59"/>
    </location>
</feature>
<keyword evidence="5 14" id="KW-0812">Transmembrane</keyword>
<evidence type="ECO:0000256" key="5">
    <source>
        <dbReference type="ARBA" id="ARBA00022692"/>
    </source>
</evidence>
<dbReference type="GO" id="GO:0007165">
    <property type="term" value="P:signal transduction"/>
    <property type="evidence" value="ECO:0007669"/>
    <property type="project" value="InterPro"/>
</dbReference>
<dbReference type="SMART" id="SM00369">
    <property type="entry name" value="LRR_TYP"/>
    <property type="match status" value="8"/>
</dbReference>
<reference evidence="17" key="1">
    <citation type="submission" date="2020-08" db="EMBL/GenBank/DDBJ databases">
        <title>Multicomponent nature underlies the extraordinary mechanical properties of spider dragline silk.</title>
        <authorList>
            <person name="Kono N."/>
            <person name="Nakamura H."/>
            <person name="Mori M."/>
            <person name="Yoshida Y."/>
            <person name="Ohtoshi R."/>
            <person name="Malay A.D."/>
            <person name="Moran D.A.P."/>
            <person name="Tomita M."/>
            <person name="Numata K."/>
            <person name="Arakawa K."/>
        </authorList>
    </citation>
    <scope>NUCLEOTIDE SEQUENCE</scope>
</reference>
<keyword evidence="7" id="KW-0677">Repeat</keyword>
<evidence type="ECO:0000256" key="11">
    <source>
        <dbReference type="ARBA" id="ARBA00023170"/>
    </source>
</evidence>
<dbReference type="GO" id="GO:0005886">
    <property type="term" value="C:plasma membrane"/>
    <property type="evidence" value="ECO:0007669"/>
    <property type="project" value="TreeGrafter"/>
</dbReference>
<evidence type="ECO:0000256" key="3">
    <source>
        <dbReference type="ARBA" id="ARBA00022588"/>
    </source>
</evidence>
<dbReference type="SMART" id="SM00255">
    <property type="entry name" value="TIR"/>
    <property type="match status" value="1"/>
</dbReference>
<evidence type="ECO:0000313" key="18">
    <source>
        <dbReference type="Proteomes" id="UP000887013"/>
    </source>
</evidence>
<dbReference type="PANTHER" id="PTHR24365:SF530">
    <property type="entry name" value="MSTPROX-RELATED"/>
    <property type="match status" value="1"/>
</dbReference>
<evidence type="ECO:0000256" key="13">
    <source>
        <dbReference type="SAM" id="MobiDB-lite"/>
    </source>
</evidence>
<feature type="domain" description="TIR" evidence="16">
    <location>
        <begin position="837"/>
        <end position="977"/>
    </location>
</feature>
<dbReference type="AlphaFoldDB" id="A0A8X6PQG7"/>
<dbReference type="Gene3D" id="3.80.10.10">
    <property type="entry name" value="Ribonuclease Inhibitor"/>
    <property type="match status" value="3"/>
</dbReference>
<dbReference type="InterPro" id="IPR000157">
    <property type="entry name" value="TIR_dom"/>
</dbReference>
<dbReference type="PROSITE" id="PS51450">
    <property type="entry name" value="LRR"/>
    <property type="match status" value="2"/>
</dbReference>
<dbReference type="EMBL" id="BMAW01118512">
    <property type="protein sequence ID" value="GFT80227.1"/>
    <property type="molecule type" value="Genomic_DNA"/>
</dbReference>
<keyword evidence="6 15" id="KW-0732">Signal</keyword>
<dbReference type="Pfam" id="PF01582">
    <property type="entry name" value="TIR"/>
    <property type="match status" value="1"/>
</dbReference>
<organism evidence="17 18">
    <name type="scientific">Nephila pilipes</name>
    <name type="common">Giant wood spider</name>
    <name type="synonym">Nephila maculata</name>
    <dbReference type="NCBI Taxonomy" id="299642"/>
    <lineage>
        <taxon>Eukaryota</taxon>
        <taxon>Metazoa</taxon>
        <taxon>Ecdysozoa</taxon>
        <taxon>Arthropoda</taxon>
        <taxon>Chelicerata</taxon>
        <taxon>Arachnida</taxon>
        <taxon>Araneae</taxon>
        <taxon>Araneomorphae</taxon>
        <taxon>Entelegynae</taxon>
        <taxon>Araneoidea</taxon>
        <taxon>Nephilidae</taxon>
        <taxon>Nephila</taxon>
    </lineage>
</organism>
<evidence type="ECO:0000256" key="8">
    <source>
        <dbReference type="ARBA" id="ARBA00022859"/>
    </source>
</evidence>
<comment type="similarity">
    <text evidence="2">Belongs to the Toll-like receptor family.</text>
</comment>
<dbReference type="PRINTS" id="PR01537">
    <property type="entry name" value="INTRLKN1R1F"/>
</dbReference>
<evidence type="ECO:0000256" key="15">
    <source>
        <dbReference type="SAM" id="SignalP"/>
    </source>
</evidence>
<dbReference type="GO" id="GO:0038023">
    <property type="term" value="F:signaling receptor activity"/>
    <property type="evidence" value="ECO:0007669"/>
    <property type="project" value="TreeGrafter"/>
</dbReference>
<sequence>MILLRILLAIHVTCRKSLTESVINQISSSEPNVENELSPSSLGEEYRANSISTTSKYSSPDATKIQIDTNNNENSTTSYKTTRNYNEEKSNKLPDSENSFISPFSRYQFNQSGLLFFKRIPQHNSSLNEPNSTTNKFVDVRFFTFQVPKNNTSAKDSAVIPISTTFKEFINDFNFKKCNTTKNETLKNNYNLSALEHSNFTSNQMEKFNCQFSKNDKLLLVISCYNISVYDASTYIPNETVKLDISESPERRLLKPLFPHLTNLTSLRLHNNNHRYITRAFTGLQNLERLDLTNNYIMVLPNYVFKETPNLKILNLSSNFIIRINTIAIALSPLKHFTNLTLDHNLMIDSILESELRPLRSTQLKMFSLFNTSIQVIQKGAFQHLPFLDLLDLSLNYMNEEALTNVTSSIQSSSMKAILATALNGLTSFPYSSVAFLKNISIYRLDFRNNFLLRIDKLPYIPFLKSLWLSHCYINYIEEGAFDELPNLEELVLDNNELLKPPLISPLINLKTLVLSDQSTQRSLSFLLSDFQFENSPNLEILILSNVFLRSWLFRNTLHGLNSLNTLDLTLSRLVGIKDYAFETLSSLKFLSFRGNFITYLTNYTFYGLRNLTNLYLTSNFLHFSETVYPFQYTPLLKVITLENNEISTFPENFFDGAYNLKILLISNNKLLPWTSKILRGNISLTTLDLSQNQINYVSSAMISDFKQVRKNLRLSQNPFNCSACGMWEFQKFLNSSNLTLHFSDIETDFKIVCAEPKIMKSKSILDVEMPIVQCAMDDIGVLSLVTVVSVIIVLLLVSILFYLCYFFRWYVRYWVFHVKAKIKEKTNQDINNEQPYMYDAFVSYNSRDNHWVVKHLIPALENEDPRYKLCVHLRNFQIGRLITENILEAIENSRNVILILTEDFVTSEWCMFELHMAQHRLFDDTRDCLILIKFKDLDKRIYTKNLKYLEKTRTCLTWTEDKTGQKLFWEKMKKVLGPPINSGSPKEINI</sequence>
<keyword evidence="4" id="KW-0433">Leucine-rich repeat</keyword>
<feature type="signal peptide" evidence="15">
    <location>
        <begin position="1"/>
        <end position="19"/>
    </location>
</feature>
<proteinExistence type="inferred from homology"/>
<dbReference type="Pfam" id="PF13855">
    <property type="entry name" value="LRR_8"/>
    <property type="match status" value="2"/>
</dbReference>
<evidence type="ECO:0000256" key="14">
    <source>
        <dbReference type="SAM" id="Phobius"/>
    </source>
</evidence>
<dbReference type="GO" id="GO:0045087">
    <property type="term" value="P:innate immune response"/>
    <property type="evidence" value="ECO:0007669"/>
    <property type="project" value="UniProtKB-KW"/>
</dbReference>
<evidence type="ECO:0000256" key="6">
    <source>
        <dbReference type="ARBA" id="ARBA00022729"/>
    </source>
</evidence>
<keyword evidence="11 17" id="KW-0675">Receptor</keyword>
<dbReference type="InterPro" id="IPR035897">
    <property type="entry name" value="Toll_tir_struct_dom_sf"/>
</dbReference>
<keyword evidence="12" id="KW-0325">Glycoprotein</keyword>
<dbReference type="SUPFAM" id="SSF52058">
    <property type="entry name" value="L domain-like"/>
    <property type="match status" value="2"/>
</dbReference>
<keyword evidence="8" id="KW-0391">Immunity</keyword>
<dbReference type="FunFam" id="3.40.50.10140:FF:000001">
    <property type="entry name" value="Toll-like receptor 2"/>
    <property type="match status" value="1"/>
</dbReference>
<name>A0A8X6PQG7_NEPPI</name>